<evidence type="ECO:0000256" key="5">
    <source>
        <dbReference type="ARBA" id="ARBA00022840"/>
    </source>
</evidence>
<dbReference type="InterPro" id="IPR017441">
    <property type="entry name" value="Protein_kinase_ATP_BS"/>
</dbReference>
<dbReference type="PROSITE" id="PS00107">
    <property type="entry name" value="PROTEIN_KINASE_ATP"/>
    <property type="match status" value="1"/>
</dbReference>
<feature type="compositionally biased region" description="Polar residues" evidence="7">
    <location>
        <begin position="682"/>
        <end position="696"/>
    </location>
</feature>
<dbReference type="PROSITE" id="PS50011">
    <property type="entry name" value="PROTEIN_KINASE_DOM"/>
    <property type="match status" value="1"/>
</dbReference>
<dbReference type="GO" id="GO:0005524">
    <property type="term" value="F:ATP binding"/>
    <property type="evidence" value="ECO:0007669"/>
    <property type="project" value="UniProtKB-UniRule"/>
</dbReference>
<evidence type="ECO:0000256" key="2">
    <source>
        <dbReference type="ARBA" id="ARBA00022679"/>
    </source>
</evidence>
<evidence type="ECO:0000313" key="10">
    <source>
        <dbReference type="EMBL" id="CAD9692599.1"/>
    </source>
</evidence>
<dbReference type="EMBL" id="HBHK01017946">
    <property type="protein sequence ID" value="CAD9692599.1"/>
    <property type="molecule type" value="Transcribed_RNA"/>
</dbReference>
<protein>
    <recommendedName>
        <fullName evidence="8">Protein kinase domain-containing protein</fullName>
    </recommendedName>
</protein>
<dbReference type="EMBL" id="HBHK01017945">
    <property type="protein sequence ID" value="CAD9692596.1"/>
    <property type="molecule type" value="Transcribed_RNA"/>
</dbReference>
<dbReference type="PANTHER" id="PTHR24355">
    <property type="entry name" value="G PROTEIN-COUPLED RECEPTOR KINASE/RIBOSOMAL PROTEIN S6 KINASE"/>
    <property type="match status" value="1"/>
</dbReference>
<dbReference type="SMART" id="SM00220">
    <property type="entry name" value="S_TKc"/>
    <property type="match status" value="1"/>
</dbReference>
<dbReference type="InterPro" id="IPR000719">
    <property type="entry name" value="Prot_kinase_dom"/>
</dbReference>
<evidence type="ECO:0000256" key="3">
    <source>
        <dbReference type="ARBA" id="ARBA00022741"/>
    </source>
</evidence>
<evidence type="ECO:0000256" key="6">
    <source>
        <dbReference type="PROSITE-ProRule" id="PRU10141"/>
    </source>
</evidence>
<dbReference type="InterPro" id="IPR044926">
    <property type="entry name" value="RGS_subdomain_2"/>
</dbReference>
<dbReference type="Pfam" id="PF00069">
    <property type="entry name" value="Pkinase"/>
    <property type="match status" value="1"/>
</dbReference>
<dbReference type="AlphaFoldDB" id="A0A7S2WKW8"/>
<evidence type="ECO:0000313" key="9">
    <source>
        <dbReference type="EMBL" id="CAD9692596.1"/>
    </source>
</evidence>
<keyword evidence="1" id="KW-0723">Serine/threonine-protein kinase</keyword>
<keyword evidence="2" id="KW-0808">Transferase</keyword>
<dbReference type="SUPFAM" id="SSF56112">
    <property type="entry name" value="Protein kinase-like (PK-like)"/>
    <property type="match status" value="1"/>
</dbReference>
<name>A0A7S2WKW8_9STRA</name>
<keyword evidence="3 6" id="KW-0547">Nucleotide-binding</keyword>
<evidence type="ECO:0000256" key="1">
    <source>
        <dbReference type="ARBA" id="ARBA00022527"/>
    </source>
</evidence>
<keyword evidence="4" id="KW-0418">Kinase</keyword>
<accession>A0A7S2WKW8</accession>
<evidence type="ECO:0000256" key="4">
    <source>
        <dbReference type="ARBA" id="ARBA00022777"/>
    </source>
</evidence>
<feature type="binding site" evidence="6">
    <location>
        <position position="350"/>
    </location>
    <ligand>
        <name>ATP</name>
        <dbReference type="ChEBI" id="CHEBI:30616"/>
    </ligand>
</feature>
<gene>
    <name evidence="9" type="ORF">QSP1433_LOCUS11407</name>
    <name evidence="10" type="ORF">QSP1433_LOCUS11408</name>
</gene>
<dbReference type="Gene3D" id="1.10.510.10">
    <property type="entry name" value="Transferase(Phosphotransferase) domain 1"/>
    <property type="match status" value="1"/>
</dbReference>
<dbReference type="Gene3D" id="3.30.200.20">
    <property type="entry name" value="Phosphorylase Kinase, domain 1"/>
    <property type="match status" value="1"/>
</dbReference>
<dbReference type="GO" id="GO:0004674">
    <property type="term" value="F:protein serine/threonine kinase activity"/>
    <property type="evidence" value="ECO:0007669"/>
    <property type="project" value="UniProtKB-KW"/>
</dbReference>
<dbReference type="InterPro" id="IPR011009">
    <property type="entry name" value="Kinase-like_dom_sf"/>
</dbReference>
<organism evidence="9">
    <name type="scientific">Mucochytrium quahogii</name>
    <dbReference type="NCBI Taxonomy" id="96639"/>
    <lineage>
        <taxon>Eukaryota</taxon>
        <taxon>Sar</taxon>
        <taxon>Stramenopiles</taxon>
        <taxon>Bigyra</taxon>
        <taxon>Labyrinthulomycetes</taxon>
        <taxon>Thraustochytrida</taxon>
        <taxon>Thraustochytriidae</taxon>
        <taxon>Mucochytrium</taxon>
    </lineage>
</organism>
<feature type="domain" description="Protein kinase" evidence="8">
    <location>
        <begin position="321"/>
        <end position="576"/>
    </location>
</feature>
<evidence type="ECO:0000256" key="7">
    <source>
        <dbReference type="SAM" id="MobiDB-lite"/>
    </source>
</evidence>
<feature type="region of interest" description="Disordered" evidence="7">
    <location>
        <begin position="674"/>
        <end position="696"/>
    </location>
</feature>
<dbReference type="PANTHER" id="PTHR24355:SF18">
    <property type="entry name" value="G PROTEIN-COUPLED RECEPTOR KINASE"/>
    <property type="match status" value="1"/>
</dbReference>
<sequence>MDITFEDVAHVIQDARYQQAILDTTPRPDKKIPVMGRAFNAASFLEKQNIDCETLMGEPLGRWFLEKFADLEERIDELEGGKEHEQGTREETRFMKFVEAVDGLRRQRTDSKVSYVDSLRVLKEHKLDSLSIVLSFLAEAKHEQESGLINEAIRASYTTFFEGEGDTHGEDCPVDDSFAQGSAEEDNIESPAETRPAASESDVYIETDETQKEGMLRDRIYSTTGDGVDVSDVEKSIDYVPAALVRAHSEEVSSILAGGQVDPHNKDGEDGDAGALNAALQLMMNTLCTPIYERLLENRYALNQYCRFKIYAHQAIGDKQIRYHRVLGQGAFGTVHGCIVAQTGTMLAMKIMLKKKIKLKRSKSQVVAERYALEALAVNPSPYVMRLRYAYQTKEAFHLVLPLAIGGDLKFHLRAGPFEENRAKFYAAEIAAGLGHIHSLGFIMRDLKPRNILLDSDGHCQISDFGLAASIKDGRLIKGRAGTDGYWSPEVINNVPYGIDADWWSYGCTLFELLTGCNPFSSKHTGLGTRNEGTRRAQIKYPKHVRITAKVLIGALLNRNVESRLGCQGQGVEEVLNNKFSFWKGLDLNQIRLGNHPVPWVPQKGVIYAASQSEMLEHEDEVNGAAMRKIKITPEDMAAFDDFVDLEGHMLDIVKILPVNVDLERLAEETWNQRKKTEAGASKNSDSSTGCSCTVL</sequence>
<proteinExistence type="predicted"/>
<keyword evidence="5 6" id="KW-0067">ATP-binding</keyword>
<feature type="region of interest" description="Disordered" evidence="7">
    <location>
        <begin position="164"/>
        <end position="202"/>
    </location>
</feature>
<reference evidence="9" key="1">
    <citation type="submission" date="2021-01" db="EMBL/GenBank/DDBJ databases">
        <authorList>
            <person name="Corre E."/>
            <person name="Pelletier E."/>
            <person name="Niang G."/>
            <person name="Scheremetjew M."/>
            <person name="Finn R."/>
            <person name="Kale V."/>
            <person name="Holt S."/>
            <person name="Cochrane G."/>
            <person name="Meng A."/>
            <person name="Brown T."/>
            <person name="Cohen L."/>
        </authorList>
    </citation>
    <scope>NUCLEOTIDE SEQUENCE</scope>
    <source>
        <strain evidence="9">NY070348D</strain>
    </source>
</reference>
<evidence type="ECO:0000259" key="8">
    <source>
        <dbReference type="PROSITE" id="PS50011"/>
    </source>
</evidence>
<dbReference type="Gene3D" id="1.10.167.10">
    <property type="entry name" value="Regulator of G-protein Signalling 4, domain 2"/>
    <property type="match status" value="1"/>
</dbReference>